<reference evidence="7 8" key="1">
    <citation type="submission" date="2016-07" db="EMBL/GenBank/DDBJ databases">
        <title>Pervasive Adenine N6-methylation of Active Genes in Fungi.</title>
        <authorList>
            <consortium name="DOE Joint Genome Institute"/>
            <person name="Mondo S.J."/>
            <person name="Dannebaum R.O."/>
            <person name="Kuo R.C."/>
            <person name="Labutti K."/>
            <person name="Haridas S."/>
            <person name="Kuo A."/>
            <person name="Salamov A."/>
            <person name="Ahrendt S.R."/>
            <person name="Lipzen A."/>
            <person name="Sullivan W."/>
            <person name="Andreopoulos W.B."/>
            <person name="Clum A."/>
            <person name="Lindquist E."/>
            <person name="Daum C."/>
            <person name="Ramamoorthy G.K."/>
            <person name="Gryganskyi A."/>
            <person name="Culley D."/>
            <person name="Magnuson J.K."/>
            <person name="James T.Y."/>
            <person name="O'Malley M.A."/>
            <person name="Stajich J.E."/>
            <person name="Spatafora J.W."/>
            <person name="Visel A."/>
            <person name="Grigoriev I.V."/>
        </authorList>
    </citation>
    <scope>NUCLEOTIDE SEQUENCE [LARGE SCALE GENOMIC DNA]</scope>
    <source>
        <strain evidence="7 8">ATCC 12442</strain>
    </source>
</reference>
<dbReference type="GO" id="GO:0005741">
    <property type="term" value="C:mitochondrial outer membrane"/>
    <property type="evidence" value="ECO:0007669"/>
    <property type="project" value="UniProtKB-SubCell"/>
</dbReference>
<dbReference type="GO" id="GO:0045040">
    <property type="term" value="P:protein insertion into mitochondrial outer membrane"/>
    <property type="evidence" value="ECO:0007669"/>
    <property type="project" value="TreeGrafter"/>
</dbReference>
<protein>
    <recommendedName>
        <fullName evidence="6">Bacterial surface antigen (D15) domain-containing protein</fullName>
    </recommendedName>
</protein>
<dbReference type="PANTHER" id="PTHR12815">
    <property type="entry name" value="SORTING AND ASSEMBLY MACHINERY SAMM50 PROTEIN FAMILY MEMBER"/>
    <property type="match status" value="1"/>
</dbReference>
<evidence type="ECO:0000256" key="1">
    <source>
        <dbReference type="ARBA" id="ARBA00004374"/>
    </source>
</evidence>
<keyword evidence="4" id="KW-0812">Transmembrane</keyword>
<comment type="caution">
    <text evidence="7">The sequence shown here is derived from an EMBL/GenBank/DDBJ whole genome shotgun (WGS) entry which is preliminary data.</text>
</comment>
<dbReference type="RefSeq" id="XP_040741301.1">
    <property type="nucleotide sequence ID" value="XM_040891662.1"/>
</dbReference>
<dbReference type="AlphaFoldDB" id="A0A1Y1W2P5"/>
<dbReference type="InterPro" id="IPR000184">
    <property type="entry name" value="Bac_surfAg_D15"/>
</dbReference>
<dbReference type="OrthoDB" id="1724197at2759"/>
<gene>
    <name evidence="7" type="ORF">DL89DRAFT_43770</name>
</gene>
<dbReference type="EMBL" id="MCFD01000012">
    <property type="protein sequence ID" value="ORX67414.1"/>
    <property type="molecule type" value="Genomic_DNA"/>
</dbReference>
<evidence type="ECO:0000256" key="3">
    <source>
        <dbReference type="ARBA" id="ARBA00022452"/>
    </source>
</evidence>
<dbReference type="Pfam" id="PF01103">
    <property type="entry name" value="Omp85"/>
    <property type="match status" value="1"/>
</dbReference>
<dbReference type="Gene3D" id="2.40.160.50">
    <property type="entry name" value="membrane protein fhac: a member of the omp85/tpsb transporter family"/>
    <property type="match status" value="1"/>
</dbReference>
<organism evidence="7 8">
    <name type="scientific">Linderina pennispora</name>
    <dbReference type="NCBI Taxonomy" id="61395"/>
    <lineage>
        <taxon>Eukaryota</taxon>
        <taxon>Fungi</taxon>
        <taxon>Fungi incertae sedis</taxon>
        <taxon>Zoopagomycota</taxon>
        <taxon>Kickxellomycotina</taxon>
        <taxon>Kickxellomycetes</taxon>
        <taxon>Kickxellales</taxon>
        <taxon>Kickxellaceae</taxon>
        <taxon>Linderina</taxon>
    </lineage>
</organism>
<proteinExistence type="inferred from homology"/>
<evidence type="ECO:0000313" key="8">
    <source>
        <dbReference type="Proteomes" id="UP000193922"/>
    </source>
</evidence>
<keyword evidence="3" id="KW-1134">Transmembrane beta strand</keyword>
<evidence type="ECO:0000256" key="4">
    <source>
        <dbReference type="ARBA" id="ARBA00022692"/>
    </source>
</evidence>
<dbReference type="PANTHER" id="PTHR12815:SF18">
    <property type="entry name" value="SORTING AND ASSEMBLY MACHINERY COMPONENT 50 HOMOLOG"/>
    <property type="match status" value="1"/>
</dbReference>
<dbReference type="STRING" id="61395.A0A1Y1W2P5"/>
<keyword evidence="5" id="KW-0472">Membrane</keyword>
<dbReference type="Proteomes" id="UP000193922">
    <property type="component" value="Unassembled WGS sequence"/>
</dbReference>
<evidence type="ECO:0000313" key="7">
    <source>
        <dbReference type="EMBL" id="ORX67414.1"/>
    </source>
</evidence>
<feature type="domain" description="Bacterial surface antigen (D15)" evidence="6">
    <location>
        <begin position="163"/>
        <end position="415"/>
    </location>
</feature>
<comment type="subcellular location">
    <subcellularLocation>
        <location evidence="1">Mitochondrion outer membrane</location>
        <topology evidence="1">Multi-pass membrane protein</topology>
    </subcellularLocation>
</comment>
<name>A0A1Y1W2P5_9FUNG</name>
<evidence type="ECO:0000256" key="5">
    <source>
        <dbReference type="ARBA" id="ARBA00023136"/>
    </source>
</evidence>
<evidence type="ECO:0000259" key="6">
    <source>
        <dbReference type="Pfam" id="PF01103"/>
    </source>
</evidence>
<comment type="similarity">
    <text evidence="2">Belongs to the SAM50/omp85 family.</text>
</comment>
<sequence>MHISNVSITGATRIRRSVFNEIVAPAFAATTVKGAIEELRYAAGKLELLGIAKRVQINLDKADDDGVGVSFDCEDGGRYAITTGVGASDHEGTANVMARLNNMWGGGESLEANYARGTKTLGAFQGLLSVPVNADPLRKVELMVHQATLDHRPYSSCDEVRRSVGLAYKVSRDRAQHELVYVAAWRELANLGFAASPSLRSEAGHTLKSSIAYTFTSDSRDSPTVPTTGNLVKTSVEVAGLGGDVQFAKALAEVQANQGLADRWSLTTSAQAGLLWGLGGSRTPMADRFFLGGPTSVRGFEHRGIGPRDHNDALGGDVFYAAGVSLLTPLPLVRTDALRGHVFANAGQCALLDSRGLQTKAHVSRFLMSPSTSVGVGLVYRHSIVRAELSLCFPLTASITDRPDPKLQFGLGFQFL</sequence>
<dbReference type="InterPro" id="IPR039910">
    <property type="entry name" value="D15-like"/>
</dbReference>
<accession>A0A1Y1W2P5</accession>
<dbReference type="GeneID" id="63808310"/>
<keyword evidence="8" id="KW-1185">Reference proteome</keyword>
<evidence type="ECO:0000256" key="2">
    <source>
        <dbReference type="ARBA" id="ARBA00010913"/>
    </source>
</evidence>